<comment type="caution">
    <text evidence="2">The sequence shown here is derived from an EMBL/GenBank/DDBJ whole genome shotgun (WGS) entry which is preliminary data.</text>
</comment>
<dbReference type="PANTHER" id="PTHR36354:SF2">
    <property type="entry name" value="IMPORT INNER MEMBRANE TRANSLOCASE SUBUNIT"/>
    <property type="match status" value="1"/>
</dbReference>
<dbReference type="Proteomes" id="UP000326396">
    <property type="component" value="Linkage Group LG6"/>
</dbReference>
<accession>A0A5N6MCR3</accession>
<dbReference type="AlphaFoldDB" id="A0A5N6MCR3"/>
<protein>
    <submittedName>
        <fullName evidence="2">Uncharacterized protein</fullName>
    </submittedName>
</protein>
<name>A0A5N6MCR3_9ASTR</name>
<keyword evidence="3" id="KW-1185">Reference proteome</keyword>
<dbReference type="PANTHER" id="PTHR36354">
    <property type="entry name" value="IMPORT INNER MEMBRANE TRANSLOCASE SUBUNIT"/>
    <property type="match status" value="1"/>
</dbReference>
<sequence>MSHLLSRVETGQLGCFAFDQENIISLPSILTINPDKVYRMEMRKANTSGNIPEVMGVPASEMKGLVSVEVKNKKGKKENHMDRDLKETMYKQEGERHGNCNRNHERKGQPYLGDAFQKGETLEEESW</sequence>
<dbReference type="EMBL" id="SZYD01000016">
    <property type="protein sequence ID" value="KAD3338196.1"/>
    <property type="molecule type" value="Genomic_DNA"/>
</dbReference>
<dbReference type="OrthoDB" id="2016421at2759"/>
<evidence type="ECO:0000313" key="2">
    <source>
        <dbReference type="EMBL" id="KAD3338196.1"/>
    </source>
</evidence>
<feature type="region of interest" description="Disordered" evidence="1">
    <location>
        <begin position="90"/>
        <end position="127"/>
    </location>
</feature>
<gene>
    <name evidence="2" type="ORF">E3N88_33717</name>
</gene>
<reference evidence="2 3" key="1">
    <citation type="submission" date="2019-05" db="EMBL/GenBank/DDBJ databases">
        <title>Mikania micrantha, genome provides insights into the molecular mechanism of rapid growth.</title>
        <authorList>
            <person name="Liu B."/>
        </authorList>
    </citation>
    <scope>NUCLEOTIDE SEQUENCE [LARGE SCALE GENOMIC DNA]</scope>
    <source>
        <strain evidence="2">NLD-2019</strain>
        <tissue evidence="2">Leaf</tissue>
    </source>
</reference>
<organism evidence="2 3">
    <name type="scientific">Mikania micrantha</name>
    <name type="common">bitter vine</name>
    <dbReference type="NCBI Taxonomy" id="192012"/>
    <lineage>
        <taxon>Eukaryota</taxon>
        <taxon>Viridiplantae</taxon>
        <taxon>Streptophyta</taxon>
        <taxon>Embryophyta</taxon>
        <taxon>Tracheophyta</taxon>
        <taxon>Spermatophyta</taxon>
        <taxon>Magnoliopsida</taxon>
        <taxon>eudicotyledons</taxon>
        <taxon>Gunneridae</taxon>
        <taxon>Pentapetalae</taxon>
        <taxon>asterids</taxon>
        <taxon>campanulids</taxon>
        <taxon>Asterales</taxon>
        <taxon>Asteraceae</taxon>
        <taxon>Asteroideae</taxon>
        <taxon>Heliantheae alliance</taxon>
        <taxon>Eupatorieae</taxon>
        <taxon>Mikania</taxon>
    </lineage>
</organism>
<evidence type="ECO:0000256" key="1">
    <source>
        <dbReference type="SAM" id="MobiDB-lite"/>
    </source>
</evidence>
<evidence type="ECO:0000313" key="3">
    <source>
        <dbReference type="Proteomes" id="UP000326396"/>
    </source>
</evidence>
<feature type="compositionally biased region" description="Basic and acidic residues" evidence="1">
    <location>
        <begin position="90"/>
        <end position="108"/>
    </location>
</feature>
<proteinExistence type="predicted"/>